<proteinExistence type="predicted"/>
<dbReference type="EMBL" id="CM045763">
    <property type="protein sequence ID" value="KAI8022171.1"/>
    <property type="molecule type" value="Genomic_DNA"/>
</dbReference>
<name>A0ACC0I9C7_9ERIC</name>
<reference evidence="1 2" key="1">
    <citation type="journal article" date="2022" name="Plant J.">
        <title>Chromosome-level genome of Camellia lanceoleosa provides a valuable resource for understanding genome evolution and self-incompatibility.</title>
        <authorList>
            <person name="Gong W."/>
            <person name="Xiao S."/>
            <person name="Wang L."/>
            <person name="Liao Z."/>
            <person name="Chang Y."/>
            <person name="Mo W."/>
            <person name="Hu G."/>
            <person name="Li W."/>
            <person name="Zhao G."/>
            <person name="Zhu H."/>
            <person name="Hu X."/>
            <person name="Ji K."/>
            <person name="Xiang X."/>
            <person name="Song Q."/>
            <person name="Yuan D."/>
            <person name="Jin S."/>
            <person name="Zhang L."/>
        </authorList>
    </citation>
    <scope>NUCLEOTIDE SEQUENCE [LARGE SCALE GENOMIC DNA]</scope>
    <source>
        <strain evidence="1">SQ_2022a</strain>
    </source>
</reference>
<accession>A0ACC0I9C7</accession>
<dbReference type="Proteomes" id="UP001060215">
    <property type="component" value="Chromosome 6"/>
</dbReference>
<evidence type="ECO:0000313" key="2">
    <source>
        <dbReference type="Proteomes" id="UP001060215"/>
    </source>
</evidence>
<evidence type="ECO:0000313" key="1">
    <source>
        <dbReference type="EMBL" id="KAI8022171.1"/>
    </source>
</evidence>
<gene>
    <name evidence="1" type="ORF">LOK49_LG03G03441</name>
</gene>
<sequence length="120" mass="13362">MRSSLNVVHEIVVDTGLEVVRYVRATSSAIVSICISLCLHMFGGVWILAEKAAFDEAENKREEEEEASSFSCTGFWLYNCFIFDSTCEGSSAVCSLEGQIGRNQMQKYFEEAAQVLKLDS</sequence>
<comment type="caution">
    <text evidence="1">The sequence shown here is derived from an EMBL/GenBank/DDBJ whole genome shotgun (WGS) entry which is preliminary data.</text>
</comment>
<organism evidence="1 2">
    <name type="scientific">Camellia lanceoleosa</name>
    <dbReference type="NCBI Taxonomy" id="1840588"/>
    <lineage>
        <taxon>Eukaryota</taxon>
        <taxon>Viridiplantae</taxon>
        <taxon>Streptophyta</taxon>
        <taxon>Embryophyta</taxon>
        <taxon>Tracheophyta</taxon>
        <taxon>Spermatophyta</taxon>
        <taxon>Magnoliopsida</taxon>
        <taxon>eudicotyledons</taxon>
        <taxon>Gunneridae</taxon>
        <taxon>Pentapetalae</taxon>
        <taxon>asterids</taxon>
        <taxon>Ericales</taxon>
        <taxon>Theaceae</taxon>
        <taxon>Camellia</taxon>
    </lineage>
</organism>
<keyword evidence="2" id="KW-1185">Reference proteome</keyword>
<protein>
    <submittedName>
        <fullName evidence="1">Protein PHLOEM PROTEIN 2-LIKE A10</fullName>
    </submittedName>
</protein>